<name>A0A6J4JP94_9PROT</name>
<gene>
    <name evidence="1" type="ORF">AVDCRST_MAG27-4072</name>
</gene>
<evidence type="ECO:0000313" key="1">
    <source>
        <dbReference type="EMBL" id="CAA9283939.1"/>
    </source>
</evidence>
<reference evidence="1" key="1">
    <citation type="submission" date="2020-02" db="EMBL/GenBank/DDBJ databases">
        <authorList>
            <person name="Meier V. D."/>
        </authorList>
    </citation>
    <scope>NUCLEOTIDE SEQUENCE</scope>
    <source>
        <strain evidence="1">AVDCRST_MAG27</strain>
    </source>
</reference>
<accession>A0A6J4JP94</accession>
<sequence length="82" mass="8328">ASLSRRSRSRPWAALRRCHAERCRRGALPSGGAGGDPGAWPPLAALRSSAAAPPLAPLCPAATALRLASSLPLPAAALRLAL</sequence>
<dbReference type="AlphaFoldDB" id="A0A6J4JP94"/>
<dbReference type="EMBL" id="CADCTD010000175">
    <property type="protein sequence ID" value="CAA9283939.1"/>
    <property type="molecule type" value="Genomic_DNA"/>
</dbReference>
<feature type="non-terminal residue" evidence="1">
    <location>
        <position position="1"/>
    </location>
</feature>
<organism evidence="1">
    <name type="scientific">uncultured Craurococcus sp</name>
    <dbReference type="NCBI Taxonomy" id="1135998"/>
    <lineage>
        <taxon>Bacteria</taxon>
        <taxon>Pseudomonadati</taxon>
        <taxon>Pseudomonadota</taxon>
        <taxon>Alphaproteobacteria</taxon>
        <taxon>Acetobacterales</taxon>
        <taxon>Acetobacteraceae</taxon>
        <taxon>Craurococcus</taxon>
        <taxon>environmental samples</taxon>
    </lineage>
</organism>
<protein>
    <submittedName>
        <fullName evidence="1">Uncharacterized protein</fullName>
    </submittedName>
</protein>
<proteinExistence type="predicted"/>
<feature type="non-terminal residue" evidence="1">
    <location>
        <position position="82"/>
    </location>
</feature>